<dbReference type="EMBL" id="UINC01063232">
    <property type="protein sequence ID" value="SVB90647.1"/>
    <property type="molecule type" value="Genomic_DNA"/>
</dbReference>
<name>A0A382HUQ8_9ZZZZ</name>
<accession>A0A382HUQ8</accession>
<reference evidence="1" key="1">
    <citation type="submission" date="2018-05" db="EMBL/GenBank/DDBJ databases">
        <authorList>
            <person name="Lanie J.A."/>
            <person name="Ng W.-L."/>
            <person name="Kazmierczak K.M."/>
            <person name="Andrzejewski T.M."/>
            <person name="Davidsen T.M."/>
            <person name="Wayne K.J."/>
            <person name="Tettelin H."/>
            <person name="Glass J.I."/>
            <person name="Rusch D."/>
            <person name="Podicherti R."/>
            <person name="Tsui H.-C.T."/>
            <person name="Winkler M.E."/>
        </authorList>
    </citation>
    <scope>NUCLEOTIDE SEQUENCE</scope>
</reference>
<dbReference type="AlphaFoldDB" id="A0A382HUQ8"/>
<evidence type="ECO:0000313" key="1">
    <source>
        <dbReference type="EMBL" id="SVB90647.1"/>
    </source>
</evidence>
<gene>
    <name evidence="1" type="ORF">METZ01_LOCUS243501</name>
</gene>
<organism evidence="1">
    <name type="scientific">marine metagenome</name>
    <dbReference type="NCBI Taxonomy" id="408172"/>
    <lineage>
        <taxon>unclassified sequences</taxon>
        <taxon>metagenomes</taxon>
        <taxon>ecological metagenomes</taxon>
    </lineage>
</organism>
<protein>
    <submittedName>
        <fullName evidence="1">Uncharacterized protein</fullName>
    </submittedName>
</protein>
<sequence length="157" mass="17412">MKGLIQFVVGLLLAAPSLVLVSLLVLPSVKGAIAPSSKKQLEQVATHVVVGKVQAIYSRTEREGNYEYVRKVAEVKIDKVEKGKISEGLVYVRYWSREWKGLGLPPPGGQSYEPQPKKGQTCRFYLAKNAYDGWSKDENQDGGYNVVYVNGVQPIEK</sequence>
<proteinExistence type="predicted"/>